<dbReference type="PIRSF" id="PIRSF010219">
    <property type="entry name" value="UCP010219"/>
    <property type="match status" value="1"/>
</dbReference>
<feature type="transmembrane region" description="Helical" evidence="1">
    <location>
        <begin position="74"/>
        <end position="93"/>
    </location>
</feature>
<dbReference type="EMBL" id="LNIZ01000001">
    <property type="protein sequence ID" value="KTF04921.1"/>
    <property type="molecule type" value="Genomic_DNA"/>
</dbReference>
<protein>
    <submittedName>
        <fullName evidence="3">DUF3159 domain-containing protein</fullName>
    </submittedName>
</protein>
<evidence type="ECO:0000313" key="3">
    <source>
        <dbReference type="EMBL" id="MDK8602600.1"/>
    </source>
</evidence>
<dbReference type="Pfam" id="PF11361">
    <property type="entry name" value="DUF3159"/>
    <property type="match status" value="1"/>
</dbReference>
<sequence>MTESTNTTGMRALVEDDFDVVAAVGGVRGVVEATIPTVLFLVLYTVMHNLNLAVGISLASSLAFILIRAIQRIPVTPALGGLFAIALSAFVTWRSGEASNFFVWGLLTNAGYAAALLISILVRWPALGLLIGFFRGDATGWRTDPTQRVTRRRYVLITWMWLGLFLVRLAVQGPLYLAHATEALGIARLFMGVPFFALVGWFTWLLVKDLPDVPAVMDETDATGVVTEER</sequence>
<evidence type="ECO:0000313" key="4">
    <source>
        <dbReference type="Proteomes" id="UP000054404"/>
    </source>
</evidence>
<dbReference type="EMBL" id="JASPDQ010000026">
    <property type="protein sequence ID" value="MDK8602600.1"/>
    <property type="molecule type" value="Genomic_DNA"/>
</dbReference>
<feature type="transmembrane region" description="Helical" evidence="1">
    <location>
        <begin position="183"/>
        <end position="207"/>
    </location>
</feature>
<dbReference type="PATRIC" id="fig|59561.3.peg.223"/>
<gene>
    <name evidence="2" type="ORF">AQZ59_00224</name>
    <name evidence="3" type="ORF">QP858_09030</name>
</gene>
<evidence type="ECO:0000313" key="2">
    <source>
        <dbReference type="EMBL" id="KTF04921.1"/>
    </source>
</evidence>
<feature type="transmembrane region" description="Helical" evidence="1">
    <location>
        <begin position="113"/>
        <end position="134"/>
    </location>
</feature>
<accession>A0A0W1KMT0</accession>
<reference evidence="2 4" key="1">
    <citation type="submission" date="2015-11" db="EMBL/GenBank/DDBJ databases">
        <title>Draft Genome Sequence of the Type Strain Trueperella bernardiae LCDC 89-0504T, Isolated from Blood Culture.</title>
        <authorList>
            <person name="Bernier A.-M."/>
            <person name="Bernard K."/>
        </authorList>
    </citation>
    <scope>NUCLEOTIDE SEQUENCE [LARGE SCALE GENOMIC DNA]</scope>
    <source>
        <strain evidence="2 4">LCDC 89-0504</strain>
    </source>
</reference>
<feature type="transmembrane region" description="Helical" evidence="1">
    <location>
        <begin position="50"/>
        <end position="67"/>
    </location>
</feature>
<organism evidence="2 4">
    <name type="scientific">Trueperella bernardiae</name>
    <dbReference type="NCBI Taxonomy" id="59561"/>
    <lineage>
        <taxon>Bacteria</taxon>
        <taxon>Bacillati</taxon>
        <taxon>Actinomycetota</taxon>
        <taxon>Actinomycetes</taxon>
        <taxon>Actinomycetales</taxon>
        <taxon>Actinomycetaceae</taxon>
        <taxon>Trueperella</taxon>
    </lineage>
</organism>
<keyword evidence="1" id="KW-1133">Transmembrane helix</keyword>
<evidence type="ECO:0000256" key="1">
    <source>
        <dbReference type="SAM" id="Phobius"/>
    </source>
</evidence>
<proteinExistence type="predicted"/>
<reference evidence="3" key="2">
    <citation type="submission" date="2023-05" db="EMBL/GenBank/DDBJ databases">
        <title>Genomic Catalog of Human Bladder Bacteria.</title>
        <authorList>
            <person name="Du J."/>
        </authorList>
    </citation>
    <scope>NUCLEOTIDE SEQUENCE</scope>
    <source>
        <strain evidence="3">UMB1304A</strain>
    </source>
</reference>
<name>A0A0W1KMT0_9ACTO</name>
<feature type="transmembrane region" description="Helical" evidence="1">
    <location>
        <begin position="154"/>
        <end position="171"/>
    </location>
</feature>
<dbReference type="STRING" id="59561.AQZ59_00224"/>
<dbReference type="AlphaFoldDB" id="A0A0W1KMT0"/>
<dbReference type="OrthoDB" id="5244221at2"/>
<dbReference type="Proteomes" id="UP000054404">
    <property type="component" value="Unassembled WGS sequence"/>
</dbReference>
<dbReference type="Proteomes" id="UP001225576">
    <property type="component" value="Unassembled WGS sequence"/>
</dbReference>
<comment type="caution">
    <text evidence="2">The sequence shown here is derived from an EMBL/GenBank/DDBJ whole genome shotgun (WGS) entry which is preliminary data.</text>
</comment>
<dbReference type="RefSeq" id="WP_062612346.1">
    <property type="nucleotide sequence ID" value="NZ_JAMQRX010000001.1"/>
</dbReference>
<keyword evidence="1" id="KW-0472">Membrane</keyword>
<dbReference type="InterPro" id="IPR016566">
    <property type="entry name" value="UCP010219"/>
</dbReference>
<keyword evidence="1" id="KW-0812">Transmembrane</keyword>
<keyword evidence="4" id="KW-1185">Reference proteome</keyword>